<protein>
    <submittedName>
        <fullName evidence="2">Uncharacterized protein</fullName>
    </submittedName>
</protein>
<evidence type="ECO:0000256" key="1">
    <source>
        <dbReference type="SAM" id="Phobius"/>
    </source>
</evidence>
<dbReference type="RefSeq" id="WP_094077095.1">
    <property type="nucleotide sequence ID" value="NZ_NBYO01000002.1"/>
</dbReference>
<name>A0A231UWK1_9HYPH</name>
<dbReference type="EMBL" id="NBYO01000002">
    <property type="protein sequence ID" value="OXT00270.1"/>
    <property type="molecule type" value="Genomic_DNA"/>
</dbReference>
<feature type="transmembrane region" description="Helical" evidence="1">
    <location>
        <begin position="139"/>
        <end position="155"/>
    </location>
</feature>
<keyword evidence="1" id="KW-0812">Transmembrane</keyword>
<evidence type="ECO:0000313" key="2">
    <source>
        <dbReference type="EMBL" id="OXT00270.1"/>
    </source>
</evidence>
<evidence type="ECO:0000313" key="3">
    <source>
        <dbReference type="Proteomes" id="UP000215405"/>
    </source>
</evidence>
<keyword evidence="3" id="KW-1185">Reference proteome</keyword>
<keyword evidence="1" id="KW-0472">Membrane</keyword>
<feature type="transmembrane region" description="Helical" evidence="1">
    <location>
        <begin position="44"/>
        <end position="62"/>
    </location>
</feature>
<feature type="transmembrane region" description="Helical" evidence="1">
    <location>
        <begin position="12"/>
        <end position="32"/>
    </location>
</feature>
<organism evidence="2 3">
    <name type="scientific">Notoacmeibacter marinus</name>
    <dbReference type="NCBI Taxonomy" id="1876515"/>
    <lineage>
        <taxon>Bacteria</taxon>
        <taxon>Pseudomonadati</taxon>
        <taxon>Pseudomonadota</taxon>
        <taxon>Alphaproteobacteria</taxon>
        <taxon>Hyphomicrobiales</taxon>
        <taxon>Notoacmeibacteraceae</taxon>
        <taxon>Notoacmeibacter</taxon>
    </lineage>
</organism>
<keyword evidence="1" id="KW-1133">Transmembrane helix</keyword>
<gene>
    <name evidence="2" type="ORF">B7H23_08905</name>
</gene>
<dbReference type="Proteomes" id="UP000215405">
    <property type="component" value="Unassembled WGS sequence"/>
</dbReference>
<proteinExistence type="predicted"/>
<sequence>MRKGRAPIKRLLPILVVWPLVCAASSTLTVLLRNFETLSTASDLIVLHALGGLAAALAWFVLDRFWIARRKRLALRFVLSFILLFGLTVGATAGLFALHFWIYFSQWHEPLSSRIGLYQAVFTSASAIYQYAVLGSRHLIALAFPAAALAALFAARHPRIEAADRIR</sequence>
<dbReference type="AlphaFoldDB" id="A0A231UWK1"/>
<accession>A0A231UWK1</accession>
<feature type="transmembrane region" description="Helical" evidence="1">
    <location>
        <begin position="74"/>
        <end position="103"/>
    </location>
</feature>
<reference evidence="3" key="1">
    <citation type="journal article" date="2017" name="Int. J. Syst. Evol. Microbiol.">
        <title>Notoacmeibacter marinus gen. nov., sp. nov., isolated from the gut of a limpet and proposal of Notoacmeibacteraceae fam. nov. in the order Rhizobiales of the class Alphaproteobacteria.</title>
        <authorList>
            <person name="Huang Z."/>
            <person name="Guo F."/>
            <person name="Lai Q."/>
        </authorList>
    </citation>
    <scope>NUCLEOTIDE SEQUENCE [LARGE SCALE GENOMIC DNA]</scope>
    <source>
        <strain evidence="3">XMTR2A4</strain>
    </source>
</reference>
<comment type="caution">
    <text evidence="2">The sequence shown here is derived from an EMBL/GenBank/DDBJ whole genome shotgun (WGS) entry which is preliminary data.</text>
</comment>